<organism evidence="2 3">
    <name type="scientific">Caenorhabditis nigoni</name>
    <dbReference type="NCBI Taxonomy" id="1611254"/>
    <lineage>
        <taxon>Eukaryota</taxon>
        <taxon>Metazoa</taxon>
        <taxon>Ecdysozoa</taxon>
        <taxon>Nematoda</taxon>
        <taxon>Chromadorea</taxon>
        <taxon>Rhabditida</taxon>
        <taxon>Rhabditina</taxon>
        <taxon>Rhabditomorpha</taxon>
        <taxon>Rhabditoidea</taxon>
        <taxon>Rhabditidae</taxon>
        <taxon>Peloderinae</taxon>
        <taxon>Caenorhabditis</taxon>
    </lineage>
</organism>
<gene>
    <name evidence="2" type="primary">Cnig_chr_II.g7990</name>
    <name evidence="2" type="ORF">B9Z55_007990</name>
</gene>
<accession>A0A2G5VC67</accession>
<feature type="transmembrane region" description="Helical" evidence="1">
    <location>
        <begin position="127"/>
        <end position="152"/>
    </location>
</feature>
<keyword evidence="1" id="KW-1133">Transmembrane helix</keyword>
<evidence type="ECO:0000256" key="1">
    <source>
        <dbReference type="SAM" id="Phobius"/>
    </source>
</evidence>
<protein>
    <submittedName>
        <fullName evidence="2">Uncharacterized protein</fullName>
    </submittedName>
</protein>
<sequence length="161" mass="19090">MNEWIANGPKIGMELTGDIRNTCSWQLIEDEVWIKKRMYSKKYKYDGKRVKPDKRFPNTLYSMSTPRTNDTELQMSLIKNESIDFQFQMHLKIQPSGTAIPERFDSMYWELKSWETRKMCQTVECQCIFGVILFAFIYVLILVSIISFLMWFDSPSVKLNV</sequence>
<evidence type="ECO:0000313" key="2">
    <source>
        <dbReference type="EMBL" id="PIC49354.1"/>
    </source>
</evidence>
<reference evidence="3" key="1">
    <citation type="submission" date="2017-10" db="EMBL/GenBank/DDBJ databases">
        <title>Rapid genome shrinkage in a self-fertile nematode reveals novel sperm competition proteins.</title>
        <authorList>
            <person name="Yin D."/>
            <person name="Schwarz E.M."/>
            <person name="Thomas C.G."/>
            <person name="Felde R.L."/>
            <person name="Korf I.F."/>
            <person name="Cutter A.D."/>
            <person name="Schartner C.M."/>
            <person name="Ralston E.J."/>
            <person name="Meyer B.J."/>
            <person name="Haag E.S."/>
        </authorList>
    </citation>
    <scope>NUCLEOTIDE SEQUENCE [LARGE SCALE GENOMIC DNA]</scope>
    <source>
        <strain evidence="3">JU1422</strain>
    </source>
</reference>
<comment type="caution">
    <text evidence="2">The sequence shown here is derived from an EMBL/GenBank/DDBJ whole genome shotgun (WGS) entry which is preliminary data.</text>
</comment>
<dbReference type="Proteomes" id="UP000230233">
    <property type="component" value="Chromosome II"/>
</dbReference>
<keyword evidence="1" id="KW-0472">Membrane</keyword>
<proteinExistence type="predicted"/>
<dbReference type="EMBL" id="PDUG01000002">
    <property type="protein sequence ID" value="PIC49354.1"/>
    <property type="molecule type" value="Genomic_DNA"/>
</dbReference>
<evidence type="ECO:0000313" key="3">
    <source>
        <dbReference type="Proteomes" id="UP000230233"/>
    </source>
</evidence>
<keyword evidence="3" id="KW-1185">Reference proteome</keyword>
<name>A0A2G5VC67_9PELO</name>
<keyword evidence="1" id="KW-0812">Transmembrane</keyword>
<dbReference type="AlphaFoldDB" id="A0A2G5VC67"/>